<reference evidence="4" key="1">
    <citation type="submission" date="2019-04" db="EMBL/GenBank/DDBJ databases">
        <title>Draft genome sequence of Pseudonocardiaceae bacterium SL3-2-4.</title>
        <authorList>
            <person name="Ningsih F."/>
            <person name="Yokota A."/>
            <person name="Sakai Y."/>
            <person name="Nanatani K."/>
            <person name="Yabe S."/>
            <person name="Oetari A."/>
            <person name="Sjamsuridzal W."/>
        </authorList>
    </citation>
    <scope>NUCLEOTIDE SEQUENCE [LARGE SCALE GENOMIC DNA]</scope>
    <source>
        <strain evidence="4">SL3-2-4</strain>
    </source>
</reference>
<dbReference type="Gene3D" id="1.50.10.20">
    <property type="match status" value="1"/>
</dbReference>
<dbReference type="InterPro" id="IPR007822">
    <property type="entry name" value="LANC-like"/>
</dbReference>
<accession>A0A4D4JBW4</accession>
<sequence length="418" mass="44182">MTGYTSPGTLPPEREPTPDWGQSLSGGAGLALLHIAYAHAGIGDWPTAHKWVKAMTAHPVAAHAEASLYQGAPAVAYVLRTAGQPAYTPVLARLDQHVAEITRTRLVRGHERIDRGALPELREFDLINGLTGLGVCLLQAVHADPNHPGGEPLRDVLTYLVRLTGQITVNGVALPGWWTANGPSGRSDPRWPGGHANLGMAHGIAGPLALLSAAMIGGITVPGHADAIELTDWFLNFWRCGPETGPWWPGMISAREWANAATDQPGPQRPSWCYGTPGLARALHLAAQALDAPTRVAEAKVVLLACITDDAQLDQLGDDSLCHGWAGLVHTARRMLADAEPGSEAEALARLEHRWRHRRTRATRKLSESSGMLEGGAGVALTDLPPGTGWDACLLTTPPTGVPISSPGSVPTHTEGTG</sequence>
<feature type="binding site" evidence="1">
    <location>
        <position position="322"/>
    </location>
    <ligand>
        <name>Zn(2+)</name>
        <dbReference type="ChEBI" id="CHEBI:29105"/>
    </ligand>
</feature>
<dbReference type="Pfam" id="PF05147">
    <property type="entry name" value="LANC_like"/>
    <property type="match status" value="1"/>
</dbReference>
<evidence type="ECO:0000313" key="4">
    <source>
        <dbReference type="Proteomes" id="UP000298860"/>
    </source>
</evidence>
<dbReference type="CDD" id="cd04793">
    <property type="entry name" value="LanC"/>
    <property type="match status" value="1"/>
</dbReference>
<dbReference type="EMBL" id="BJFL01000019">
    <property type="protein sequence ID" value="GDY31936.1"/>
    <property type="molecule type" value="Genomic_DNA"/>
</dbReference>
<organism evidence="3 4">
    <name type="scientific">Gandjariella thermophila</name>
    <dbReference type="NCBI Taxonomy" id="1931992"/>
    <lineage>
        <taxon>Bacteria</taxon>
        <taxon>Bacillati</taxon>
        <taxon>Actinomycetota</taxon>
        <taxon>Actinomycetes</taxon>
        <taxon>Pseudonocardiales</taxon>
        <taxon>Pseudonocardiaceae</taxon>
        <taxon>Gandjariella</taxon>
    </lineage>
</organism>
<keyword evidence="1" id="KW-0862">Zinc</keyword>
<dbReference type="RefSeq" id="WP_192909600.1">
    <property type="nucleotide sequence ID" value="NZ_BJFL01000019.1"/>
</dbReference>
<dbReference type="PRINTS" id="PR01950">
    <property type="entry name" value="LANCSUPER"/>
</dbReference>
<dbReference type="InterPro" id="IPR033889">
    <property type="entry name" value="LanC"/>
</dbReference>
<protein>
    <recommendedName>
        <fullName evidence="5">Lanthionine synthetase</fullName>
    </recommendedName>
</protein>
<dbReference type="AlphaFoldDB" id="A0A4D4JBW4"/>
<feature type="binding site" evidence="1">
    <location>
        <position position="323"/>
    </location>
    <ligand>
        <name>Zn(2+)</name>
        <dbReference type="ChEBI" id="CHEBI:29105"/>
    </ligand>
</feature>
<name>A0A4D4JBW4_9PSEU</name>
<dbReference type="PRINTS" id="PR01955">
    <property type="entry name" value="LANCFRANKIA"/>
</dbReference>
<dbReference type="Proteomes" id="UP000298860">
    <property type="component" value="Unassembled WGS sequence"/>
</dbReference>
<evidence type="ECO:0000256" key="2">
    <source>
        <dbReference type="SAM" id="MobiDB-lite"/>
    </source>
</evidence>
<proteinExistence type="predicted"/>
<dbReference type="GO" id="GO:0046872">
    <property type="term" value="F:metal ion binding"/>
    <property type="evidence" value="ECO:0007669"/>
    <property type="project" value="UniProtKB-KW"/>
</dbReference>
<keyword evidence="1" id="KW-0479">Metal-binding</keyword>
<dbReference type="SMART" id="SM01260">
    <property type="entry name" value="LANC_like"/>
    <property type="match status" value="1"/>
</dbReference>
<evidence type="ECO:0008006" key="5">
    <source>
        <dbReference type="Google" id="ProtNLM"/>
    </source>
</evidence>
<dbReference type="SUPFAM" id="SSF158745">
    <property type="entry name" value="LanC-like"/>
    <property type="match status" value="1"/>
</dbReference>
<evidence type="ECO:0000256" key="1">
    <source>
        <dbReference type="PIRSR" id="PIRSR607822-1"/>
    </source>
</evidence>
<dbReference type="GO" id="GO:0031179">
    <property type="term" value="P:peptide modification"/>
    <property type="evidence" value="ECO:0007669"/>
    <property type="project" value="InterPro"/>
</dbReference>
<feature type="binding site" evidence="1">
    <location>
        <position position="273"/>
    </location>
    <ligand>
        <name>Zn(2+)</name>
        <dbReference type="ChEBI" id="CHEBI:29105"/>
    </ligand>
</feature>
<keyword evidence="4" id="KW-1185">Reference proteome</keyword>
<gene>
    <name evidence="3" type="ORF">GTS_35690</name>
</gene>
<comment type="caution">
    <text evidence="3">The sequence shown here is derived from an EMBL/GenBank/DDBJ whole genome shotgun (WGS) entry which is preliminary data.</text>
</comment>
<feature type="region of interest" description="Disordered" evidence="2">
    <location>
        <begin position="1"/>
        <end position="23"/>
    </location>
</feature>
<evidence type="ECO:0000313" key="3">
    <source>
        <dbReference type="EMBL" id="GDY31936.1"/>
    </source>
</evidence>